<accession>A0A4R6Q2D0</accession>
<evidence type="ECO:0000313" key="2">
    <source>
        <dbReference type="EMBL" id="TDP54573.1"/>
    </source>
</evidence>
<name>A0A4R6Q2D0_9FIRM</name>
<dbReference type="PANTHER" id="PTHR39201:SF1">
    <property type="entry name" value="FLAVODOXIN-LIKE DOMAIN-CONTAINING PROTEIN"/>
    <property type="match status" value="1"/>
</dbReference>
<dbReference type="Proteomes" id="UP000295500">
    <property type="component" value="Unassembled WGS sequence"/>
</dbReference>
<dbReference type="GO" id="GO:0016651">
    <property type="term" value="F:oxidoreductase activity, acting on NAD(P)H"/>
    <property type="evidence" value="ECO:0007669"/>
    <property type="project" value="UniProtKB-ARBA"/>
</dbReference>
<dbReference type="OrthoDB" id="9806505at2"/>
<feature type="domain" description="Flavodoxin-like" evidence="1">
    <location>
        <begin position="9"/>
        <end position="169"/>
    </location>
</feature>
<keyword evidence="3" id="KW-1185">Reference proteome</keyword>
<dbReference type="SUPFAM" id="SSF52218">
    <property type="entry name" value="Flavoproteins"/>
    <property type="match status" value="1"/>
</dbReference>
<dbReference type="InterPro" id="IPR029039">
    <property type="entry name" value="Flavoprotein-like_sf"/>
</dbReference>
<dbReference type="InterPro" id="IPR008254">
    <property type="entry name" value="Flavodoxin/NO_synth"/>
</dbReference>
<comment type="caution">
    <text evidence="2">The sequence shown here is derived from an EMBL/GenBank/DDBJ whole genome shotgun (WGS) entry which is preliminary data.</text>
</comment>
<evidence type="ECO:0000259" key="1">
    <source>
        <dbReference type="PROSITE" id="PS50902"/>
    </source>
</evidence>
<reference evidence="2 3" key="1">
    <citation type="submission" date="2019-03" db="EMBL/GenBank/DDBJ databases">
        <title>Genomic Encyclopedia of Type Strains, Phase IV (KMG-IV): sequencing the most valuable type-strain genomes for metagenomic binning, comparative biology and taxonomic classification.</title>
        <authorList>
            <person name="Goeker M."/>
        </authorList>
    </citation>
    <scope>NUCLEOTIDE SEQUENCE [LARGE SCALE GENOMIC DNA]</scope>
    <source>
        <strain evidence="2 3">DSM 28287</strain>
    </source>
</reference>
<dbReference type="EMBL" id="SNXO01000021">
    <property type="protein sequence ID" value="TDP54573.1"/>
    <property type="molecule type" value="Genomic_DNA"/>
</dbReference>
<proteinExistence type="predicted"/>
<dbReference type="PROSITE" id="PS00201">
    <property type="entry name" value="FLAVODOXIN"/>
    <property type="match status" value="1"/>
</dbReference>
<dbReference type="Pfam" id="PF12682">
    <property type="entry name" value="Flavodoxin_4"/>
    <property type="match status" value="1"/>
</dbReference>
<dbReference type="PANTHER" id="PTHR39201">
    <property type="entry name" value="EXPORTED PROTEIN-RELATED"/>
    <property type="match status" value="1"/>
</dbReference>
<sequence length="173" mass="19417">MIGRKPKKTALVYFSLNGNTDYVANRIAEEIGNQADLDVIRLEPKKPYVDKEPMKFVKGGAAATFGAKPELKAYDFEPKEYDTIIFGTPVWAGTFAPPLRTFMLAHKLKGKNIALFINSSSGNVDKCLAKLDKYLKKTNLIATLSLVDPLRSMSTEDLEEIRKFAREILENKE</sequence>
<dbReference type="PROSITE" id="PS50902">
    <property type="entry name" value="FLAVODOXIN_LIKE"/>
    <property type="match status" value="1"/>
</dbReference>
<dbReference type="GO" id="GO:0010181">
    <property type="term" value="F:FMN binding"/>
    <property type="evidence" value="ECO:0007669"/>
    <property type="project" value="InterPro"/>
</dbReference>
<protein>
    <submittedName>
        <fullName evidence="2">Flavodoxin</fullName>
    </submittedName>
</protein>
<dbReference type="AlphaFoldDB" id="A0A4R6Q2D0"/>
<organism evidence="2 3">
    <name type="scientific">Aminicella lysinilytica</name>
    <dbReference type="NCBI Taxonomy" id="433323"/>
    <lineage>
        <taxon>Bacteria</taxon>
        <taxon>Bacillati</taxon>
        <taxon>Bacillota</taxon>
        <taxon>Clostridia</taxon>
        <taxon>Peptostreptococcales</taxon>
        <taxon>Anaerovoracaceae</taxon>
        <taxon>Aminicella</taxon>
    </lineage>
</organism>
<dbReference type="Gene3D" id="3.40.50.360">
    <property type="match status" value="1"/>
</dbReference>
<dbReference type="GO" id="GO:0009055">
    <property type="term" value="F:electron transfer activity"/>
    <property type="evidence" value="ECO:0007669"/>
    <property type="project" value="InterPro"/>
</dbReference>
<gene>
    <name evidence="2" type="ORF">EV211_12125</name>
</gene>
<dbReference type="InterPro" id="IPR001226">
    <property type="entry name" value="Flavodoxin_CS"/>
</dbReference>
<dbReference type="RefSeq" id="WP_133528638.1">
    <property type="nucleotide sequence ID" value="NZ_SNXO01000021.1"/>
</dbReference>
<evidence type="ECO:0000313" key="3">
    <source>
        <dbReference type="Proteomes" id="UP000295500"/>
    </source>
</evidence>